<feature type="compositionally biased region" description="Polar residues" evidence="1">
    <location>
        <begin position="1"/>
        <end position="13"/>
    </location>
</feature>
<feature type="region of interest" description="Disordered" evidence="1">
    <location>
        <begin position="67"/>
        <end position="181"/>
    </location>
</feature>
<accession>A0A9X0D5E4</accession>
<dbReference type="EMBL" id="MU825873">
    <property type="protein sequence ID" value="KAJ7387525.1"/>
    <property type="molecule type" value="Genomic_DNA"/>
</dbReference>
<feature type="compositionally biased region" description="Polar residues" evidence="1">
    <location>
        <begin position="117"/>
        <end position="126"/>
    </location>
</feature>
<protein>
    <submittedName>
        <fullName evidence="2">Zinc finger in DBF-like protein</fullName>
    </submittedName>
</protein>
<dbReference type="AlphaFoldDB" id="A0A9X0D5E4"/>
<feature type="region of interest" description="Disordered" evidence="1">
    <location>
        <begin position="1"/>
        <end position="48"/>
    </location>
</feature>
<dbReference type="GO" id="GO:0031431">
    <property type="term" value="C:Dbf4-dependent protein kinase complex"/>
    <property type="evidence" value="ECO:0007669"/>
    <property type="project" value="TreeGrafter"/>
</dbReference>
<comment type="caution">
    <text evidence="2">The sequence shown here is derived from an EMBL/GenBank/DDBJ whole genome shotgun (WGS) entry which is preliminary data.</text>
</comment>
<organism evidence="2 3">
    <name type="scientific">Desmophyllum pertusum</name>
    <dbReference type="NCBI Taxonomy" id="174260"/>
    <lineage>
        <taxon>Eukaryota</taxon>
        <taxon>Metazoa</taxon>
        <taxon>Cnidaria</taxon>
        <taxon>Anthozoa</taxon>
        <taxon>Hexacorallia</taxon>
        <taxon>Scleractinia</taxon>
        <taxon>Caryophylliina</taxon>
        <taxon>Caryophylliidae</taxon>
        <taxon>Desmophyllum</taxon>
    </lineage>
</organism>
<sequence length="384" mass="43231">MSGSNHFSDSSRGQYARTDVMDEYSLLTSEERSENVENPTCFHDNSDENQSWEELSLISDDDEFSVLSSDVEELSQSEIGHGEAEEICNNDSPCYSPMSDDSTLEESLSDHEVLEDQPSQSSSATNQRKRQHAESPIFHPTTKFPEALSVESDSDDSSVNSNTAECPSAENAKKSKEARKRKKDKGIQYYSLLTNSRLDATERKKIYLQTNQNCDSLVKDIKCLGGAISQFLTKRVDYVVADPFDSLTKTSENVLVSKHVSRAQMMLATALNSSNYQKKTLQEKAQQFGFKVFSVSEFKKKLNELTISKRRDYSPADTGERGPQHIYRNEHAHPNETSAQGPRAPFIKVEDHSGQYRPIFKEFDVWPTIDMIAQLYGKEAIAGI</sequence>
<dbReference type="GO" id="GO:0010571">
    <property type="term" value="P:positive regulation of nuclear cell cycle DNA replication"/>
    <property type="evidence" value="ECO:0007669"/>
    <property type="project" value="TreeGrafter"/>
</dbReference>
<dbReference type="GO" id="GO:1901987">
    <property type="term" value="P:regulation of cell cycle phase transition"/>
    <property type="evidence" value="ECO:0007669"/>
    <property type="project" value="TreeGrafter"/>
</dbReference>
<dbReference type="GO" id="GO:0043539">
    <property type="term" value="F:protein serine/threonine kinase activator activity"/>
    <property type="evidence" value="ECO:0007669"/>
    <property type="project" value="TreeGrafter"/>
</dbReference>
<name>A0A9X0D5E4_9CNID</name>
<dbReference type="Proteomes" id="UP001163046">
    <property type="component" value="Unassembled WGS sequence"/>
</dbReference>
<gene>
    <name evidence="2" type="primary">DBF4B_1</name>
    <name evidence="2" type="ORF">OS493_000856</name>
</gene>
<evidence type="ECO:0000256" key="1">
    <source>
        <dbReference type="SAM" id="MobiDB-lite"/>
    </source>
</evidence>
<reference evidence="2" key="1">
    <citation type="submission" date="2023-01" db="EMBL/GenBank/DDBJ databases">
        <title>Genome assembly of the deep-sea coral Lophelia pertusa.</title>
        <authorList>
            <person name="Herrera S."/>
            <person name="Cordes E."/>
        </authorList>
    </citation>
    <scope>NUCLEOTIDE SEQUENCE</scope>
    <source>
        <strain evidence="2">USNM1676648</strain>
        <tissue evidence="2">Polyp</tissue>
    </source>
</reference>
<evidence type="ECO:0000313" key="3">
    <source>
        <dbReference type="Proteomes" id="UP001163046"/>
    </source>
</evidence>
<proteinExistence type="predicted"/>
<dbReference type="PANTHER" id="PTHR15375:SF26">
    <property type="entry name" value="PROTEIN CHIFFON"/>
    <property type="match status" value="1"/>
</dbReference>
<keyword evidence="3" id="KW-1185">Reference proteome</keyword>
<dbReference type="OrthoDB" id="21380at2759"/>
<evidence type="ECO:0000313" key="2">
    <source>
        <dbReference type="EMBL" id="KAJ7387525.1"/>
    </source>
</evidence>
<dbReference type="PANTHER" id="PTHR15375">
    <property type="entry name" value="ACTIVATOR OF S-PHASE KINASE-RELATED"/>
    <property type="match status" value="1"/>
</dbReference>
<dbReference type="InterPro" id="IPR051590">
    <property type="entry name" value="Replication_Regulatory_Kinase"/>
</dbReference>